<dbReference type="Pfam" id="PF12146">
    <property type="entry name" value="Hydrolase_4"/>
    <property type="match status" value="1"/>
</dbReference>
<dbReference type="PANTHER" id="PTHR11614">
    <property type="entry name" value="PHOSPHOLIPASE-RELATED"/>
    <property type="match status" value="1"/>
</dbReference>
<organism evidence="2 3">
    <name type="scientific">Spongiibacter pelagi</name>
    <dbReference type="NCBI Taxonomy" id="2760804"/>
    <lineage>
        <taxon>Bacteria</taxon>
        <taxon>Pseudomonadati</taxon>
        <taxon>Pseudomonadota</taxon>
        <taxon>Gammaproteobacteria</taxon>
        <taxon>Cellvibrionales</taxon>
        <taxon>Spongiibacteraceae</taxon>
        <taxon>Spongiibacter</taxon>
    </lineage>
</organism>
<dbReference type="RefSeq" id="WP_190762028.1">
    <property type="nucleotide sequence ID" value="NZ_JACXLD010000001.1"/>
</dbReference>
<keyword evidence="2" id="KW-0378">Hydrolase</keyword>
<dbReference type="EMBL" id="JACXLD010000001">
    <property type="protein sequence ID" value="MBD2857812.1"/>
    <property type="molecule type" value="Genomic_DNA"/>
</dbReference>
<sequence>MPWRELQPPPDLPALSLESSVTISPWVGEYLRYYGLDFEKDFAGLRHYLGYFDSVGERIACQVFKLPDAHCTAFVYHGYYDHVGLFNNVIEYCLRHGLSVVAYDLPGHGLSSGPRASIDDFLKYRQVLRDAFKAVDVFELPAQKIALAQSTGCAVLNSHVLDGGEQDFEKLVLMGPLVRPTSWWWGSPAHRVLKHFIKALPRKFAPNSSDNDFLEFLRERDPLQFRGLPLAWVGALKKWLPWFRALPSSNARVLIVQGDADDTVDWRYNVPLLQGKYPKAKLVMLPGGHHHLVKESLAQRAKLWQACDDFLFKLH</sequence>
<evidence type="ECO:0000259" key="1">
    <source>
        <dbReference type="Pfam" id="PF12146"/>
    </source>
</evidence>
<dbReference type="InterPro" id="IPR051044">
    <property type="entry name" value="MAG_DAG_Lipase"/>
</dbReference>
<dbReference type="InterPro" id="IPR022742">
    <property type="entry name" value="Hydrolase_4"/>
</dbReference>
<name>A0A927C0K2_9GAMM</name>
<dbReference type="GO" id="GO:0016787">
    <property type="term" value="F:hydrolase activity"/>
    <property type="evidence" value="ECO:0007669"/>
    <property type="project" value="UniProtKB-KW"/>
</dbReference>
<accession>A0A927C0K2</accession>
<feature type="domain" description="Serine aminopeptidase S33" evidence="1">
    <location>
        <begin position="73"/>
        <end position="295"/>
    </location>
</feature>
<dbReference type="Proteomes" id="UP000610558">
    <property type="component" value="Unassembled WGS sequence"/>
</dbReference>
<evidence type="ECO:0000313" key="3">
    <source>
        <dbReference type="Proteomes" id="UP000610558"/>
    </source>
</evidence>
<dbReference type="AlphaFoldDB" id="A0A927C0K2"/>
<evidence type="ECO:0000313" key="2">
    <source>
        <dbReference type="EMBL" id="MBD2857812.1"/>
    </source>
</evidence>
<dbReference type="InterPro" id="IPR029058">
    <property type="entry name" value="AB_hydrolase_fold"/>
</dbReference>
<proteinExistence type="predicted"/>
<dbReference type="SUPFAM" id="SSF53474">
    <property type="entry name" value="alpha/beta-Hydrolases"/>
    <property type="match status" value="1"/>
</dbReference>
<comment type="caution">
    <text evidence="2">The sequence shown here is derived from an EMBL/GenBank/DDBJ whole genome shotgun (WGS) entry which is preliminary data.</text>
</comment>
<gene>
    <name evidence="2" type="ORF">IB286_02250</name>
</gene>
<dbReference type="Gene3D" id="3.40.50.1820">
    <property type="entry name" value="alpha/beta hydrolase"/>
    <property type="match status" value="1"/>
</dbReference>
<protein>
    <submittedName>
        <fullName evidence="2">Alpha/beta hydrolase</fullName>
    </submittedName>
</protein>
<reference evidence="2" key="1">
    <citation type="submission" date="2020-09" db="EMBL/GenBank/DDBJ databases">
        <authorList>
            <person name="Yoon J.-W."/>
        </authorList>
    </citation>
    <scope>NUCLEOTIDE SEQUENCE</scope>
    <source>
        <strain evidence="2">KMU-158</strain>
    </source>
</reference>
<keyword evidence="3" id="KW-1185">Reference proteome</keyword>